<evidence type="ECO:0000313" key="3">
    <source>
        <dbReference type="Proteomes" id="UP000003340"/>
    </source>
</evidence>
<reference evidence="2 3" key="2">
    <citation type="submission" date="2009-02" db="EMBL/GenBank/DDBJ databases">
        <title>Draft genome sequence of Clostridium methylpentosum (DSM 5476).</title>
        <authorList>
            <person name="Sudarsanam P."/>
            <person name="Ley R."/>
            <person name="Guruge J."/>
            <person name="Turnbaugh P.J."/>
            <person name="Mahowald M."/>
            <person name="Liep D."/>
            <person name="Gordon J."/>
        </authorList>
    </citation>
    <scope>NUCLEOTIDE SEQUENCE [LARGE SCALE GENOMIC DNA]</scope>
    <source>
        <strain evidence="2 3">DSM 5476</strain>
    </source>
</reference>
<name>C0EB91_9FIRM</name>
<evidence type="ECO:0000313" key="2">
    <source>
        <dbReference type="EMBL" id="EEG31311.1"/>
    </source>
</evidence>
<dbReference type="HOGENOM" id="CLU_2933165_0_0_9"/>
<accession>C0EB91</accession>
<dbReference type="AlphaFoldDB" id="C0EB91"/>
<dbReference type="EMBL" id="ACEC01000040">
    <property type="protein sequence ID" value="EEG31311.1"/>
    <property type="molecule type" value="Genomic_DNA"/>
</dbReference>
<keyword evidence="3" id="KW-1185">Reference proteome</keyword>
<dbReference type="Proteomes" id="UP000003340">
    <property type="component" value="Unassembled WGS sequence"/>
</dbReference>
<organism evidence="2 3">
    <name type="scientific">[Clostridium] methylpentosum DSM 5476</name>
    <dbReference type="NCBI Taxonomy" id="537013"/>
    <lineage>
        <taxon>Bacteria</taxon>
        <taxon>Bacillati</taxon>
        <taxon>Bacillota</taxon>
        <taxon>Clostridia</taxon>
        <taxon>Eubacteriales</taxon>
        <taxon>Oscillospiraceae</taxon>
        <taxon>Oscillospiraceae incertae sedis</taxon>
    </lineage>
</organism>
<evidence type="ECO:0000256" key="1">
    <source>
        <dbReference type="SAM" id="MobiDB-lite"/>
    </source>
</evidence>
<sequence length="60" mass="7154">MLSQEKRPGSMGEKTSFHKIKPTDEKQRKNLLRAKEAVHPKWRCEYRVLFALHYGKLKQT</sequence>
<proteinExistence type="predicted"/>
<feature type="region of interest" description="Disordered" evidence="1">
    <location>
        <begin position="1"/>
        <end position="27"/>
    </location>
</feature>
<comment type="caution">
    <text evidence="2">The sequence shown here is derived from an EMBL/GenBank/DDBJ whole genome shotgun (WGS) entry which is preliminary data.</text>
</comment>
<gene>
    <name evidence="2" type="ORF">CLOSTMETH_01109</name>
</gene>
<reference evidence="2 3" key="1">
    <citation type="submission" date="2009-01" db="EMBL/GenBank/DDBJ databases">
        <authorList>
            <person name="Fulton L."/>
            <person name="Clifton S."/>
            <person name="Fulton B."/>
            <person name="Xu J."/>
            <person name="Minx P."/>
            <person name="Pepin K.H."/>
            <person name="Johnson M."/>
            <person name="Bhonagiri V."/>
            <person name="Nash W.E."/>
            <person name="Mardis E.R."/>
            <person name="Wilson R.K."/>
        </authorList>
    </citation>
    <scope>NUCLEOTIDE SEQUENCE [LARGE SCALE GENOMIC DNA]</scope>
    <source>
        <strain evidence="2 3">DSM 5476</strain>
    </source>
</reference>
<protein>
    <submittedName>
        <fullName evidence="2">Uncharacterized protein</fullName>
    </submittedName>
</protein>